<gene>
    <name evidence="2" type="ORF">SAE02_78570</name>
</gene>
<accession>A0A512E4Z2</accession>
<keyword evidence="1" id="KW-0472">Membrane</keyword>
<name>A0A512E4Z2_9PROT</name>
<organism evidence="2 3">
    <name type="scientific">Skermanella aerolata</name>
    <dbReference type="NCBI Taxonomy" id="393310"/>
    <lineage>
        <taxon>Bacteria</taxon>
        <taxon>Pseudomonadati</taxon>
        <taxon>Pseudomonadota</taxon>
        <taxon>Alphaproteobacteria</taxon>
        <taxon>Rhodospirillales</taxon>
        <taxon>Azospirillaceae</taxon>
        <taxon>Skermanella</taxon>
    </lineage>
</organism>
<keyword evidence="1" id="KW-1133">Transmembrane helix</keyword>
<sequence>MAFFTLLFLASSAEAHVKWFAAYAVAESPRPPSGTLDSPWFWLALSLVLVFFIGASALERGSRGSGILERIDRWTAPLWSRADDFVRVTVGAFFVALFSVGGVYLTPELRTSSEWVSWAQLLIGALIFSRRTMPLAALGIIALWLLALRDYGLFHMLDYLALGVGVAGYLALEPFAGWRRHRFTLLRGAVAIALMWSSLEKFAFTGWFYPLIAEKPYLTLGLPADAFIQMTGVAEFTLGVGLIWTPLVRRFSALALLVIFTAAVYPFGRIDLIGHGLLMTMMVTIAADPTREIRMVPAVRRTVAGIPAGITAALVVFSLAYWGMHAALYGTAGGVKTHLQQAALNLIPAAADADRRTALILVGAATPHSHLAENPDPAGSREHRH</sequence>
<feature type="transmembrane region" description="Helical" evidence="1">
    <location>
        <begin position="39"/>
        <end position="58"/>
    </location>
</feature>
<protein>
    <submittedName>
        <fullName evidence="2">Uncharacterized protein</fullName>
    </submittedName>
</protein>
<keyword evidence="3" id="KW-1185">Reference proteome</keyword>
<feature type="transmembrane region" description="Helical" evidence="1">
    <location>
        <begin position="85"/>
        <end position="106"/>
    </location>
</feature>
<proteinExistence type="predicted"/>
<dbReference type="AlphaFoldDB" id="A0A512E4Z2"/>
<evidence type="ECO:0000313" key="2">
    <source>
        <dbReference type="EMBL" id="GEO43709.1"/>
    </source>
</evidence>
<feature type="transmembrane region" description="Helical" evidence="1">
    <location>
        <begin position="135"/>
        <end position="153"/>
    </location>
</feature>
<dbReference type="EMBL" id="BJYZ01000142">
    <property type="protein sequence ID" value="GEO43709.1"/>
    <property type="molecule type" value="Genomic_DNA"/>
</dbReference>
<feature type="transmembrane region" description="Helical" evidence="1">
    <location>
        <begin position="302"/>
        <end position="322"/>
    </location>
</feature>
<evidence type="ECO:0000256" key="1">
    <source>
        <dbReference type="SAM" id="Phobius"/>
    </source>
</evidence>
<feature type="transmembrane region" description="Helical" evidence="1">
    <location>
        <begin position="226"/>
        <end position="244"/>
    </location>
</feature>
<keyword evidence="1" id="KW-0812">Transmembrane</keyword>
<feature type="transmembrane region" description="Helical" evidence="1">
    <location>
        <begin position="185"/>
        <end position="206"/>
    </location>
</feature>
<feature type="transmembrane region" description="Helical" evidence="1">
    <location>
        <begin position="251"/>
        <end position="267"/>
    </location>
</feature>
<comment type="caution">
    <text evidence="2">The sequence shown here is derived from an EMBL/GenBank/DDBJ whole genome shotgun (WGS) entry which is preliminary data.</text>
</comment>
<dbReference type="Proteomes" id="UP000321523">
    <property type="component" value="Unassembled WGS sequence"/>
</dbReference>
<evidence type="ECO:0000313" key="3">
    <source>
        <dbReference type="Proteomes" id="UP000321523"/>
    </source>
</evidence>
<reference evidence="2 3" key="1">
    <citation type="submission" date="2019-07" db="EMBL/GenBank/DDBJ databases">
        <title>Whole genome shotgun sequence of Skermanella aerolata NBRC 106429.</title>
        <authorList>
            <person name="Hosoyama A."/>
            <person name="Uohara A."/>
            <person name="Ohji S."/>
            <person name="Ichikawa N."/>
        </authorList>
    </citation>
    <scope>NUCLEOTIDE SEQUENCE [LARGE SCALE GENOMIC DNA]</scope>
    <source>
        <strain evidence="2 3">NBRC 106429</strain>
    </source>
</reference>